<dbReference type="AlphaFoldDB" id="A0A076ERT8"/>
<keyword evidence="5" id="KW-0029">Amino-acid transport</keyword>
<gene>
    <name evidence="10" type="ORF">EP51_16850</name>
</gene>
<feature type="transmembrane region" description="Helical" evidence="9">
    <location>
        <begin position="130"/>
        <end position="150"/>
    </location>
</feature>
<evidence type="ECO:0000256" key="5">
    <source>
        <dbReference type="ARBA" id="ARBA00022970"/>
    </source>
</evidence>
<evidence type="ECO:0000256" key="3">
    <source>
        <dbReference type="ARBA" id="ARBA00022475"/>
    </source>
</evidence>
<dbReference type="GO" id="GO:0005886">
    <property type="term" value="C:plasma membrane"/>
    <property type="evidence" value="ECO:0007669"/>
    <property type="project" value="UniProtKB-SubCell"/>
</dbReference>
<keyword evidence="7 9" id="KW-0472">Membrane</keyword>
<keyword evidence="2" id="KW-0813">Transport</keyword>
<dbReference type="eggNOG" id="COG0559">
    <property type="taxonomic scope" value="Bacteria"/>
</dbReference>
<evidence type="ECO:0000256" key="6">
    <source>
        <dbReference type="ARBA" id="ARBA00022989"/>
    </source>
</evidence>
<feature type="transmembrane region" description="Helical" evidence="9">
    <location>
        <begin position="57"/>
        <end position="78"/>
    </location>
</feature>
<organism evidence="10 11">
    <name type="scientific">Rhodococcus opacus</name>
    <name type="common">Nocardia opaca</name>
    <dbReference type="NCBI Taxonomy" id="37919"/>
    <lineage>
        <taxon>Bacteria</taxon>
        <taxon>Bacillati</taxon>
        <taxon>Actinomycetota</taxon>
        <taxon>Actinomycetes</taxon>
        <taxon>Mycobacteriales</taxon>
        <taxon>Nocardiaceae</taxon>
        <taxon>Rhodococcus</taxon>
    </lineage>
</organism>
<reference evidence="10 11" key="1">
    <citation type="submission" date="2014-07" db="EMBL/GenBank/DDBJ databases">
        <title>Genome Sequence of Rhodococcus opacus Strain R7, a Biodegrader of Mono- and Polycyclic Aromatic Hydrocarbons.</title>
        <authorList>
            <person name="Di Gennaro P."/>
            <person name="Zampolli J."/>
            <person name="Presti I."/>
            <person name="Cappelletti M."/>
            <person name="D'Ursi P."/>
            <person name="Orro A."/>
            <person name="Mezzelani A."/>
            <person name="Milanesi L."/>
        </authorList>
    </citation>
    <scope>NUCLEOTIDE SEQUENCE [LARGE SCALE GENOMIC DNA]</scope>
    <source>
        <strain evidence="10 11">R7</strain>
    </source>
</reference>
<keyword evidence="3" id="KW-1003">Cell membrane</keyword>
<dbReference type="PANTHER" id="PTHR11795:SF450">
    <property type="entry name" value="ABC TRANSPORTER PERMEASE PROTEIN"/>
    <property type="match status" value="1"/>
</dbReference>
<keyword evidence="6 9" id="KW-1133">Transmembrane helix</keyword>
<dbReference type="RefSeq" id="WP_128639904.1">
    <property type="nucleotide sequence ID" value="NZ_CP008947.1"/>
</dbReference>
<dbReference type="EMBL" id="CP008947">
    <property type="protein sequence ID" value="AII06184.1"/>
    <property type="molecule type" value="Genomic_DNA"/>
</dbReference>
<sequence>MTIVWSGLALGAVYTLVAIGYNIVFISSHTFNFAQAQLTMVGTFVAYTGLVTLKLPILVVAVTATVTVTILAGIEEIIAVRPVRDHQNQLVTTLGAATLINGATQLIWGSEPLTVPFFGSNGPITVLGGRTYPVEIVLLVLAIVLVVVLGRAGTRTMTGLALLGISEDREAALLRGVNVRALALGAFAFSGALAGFLGLFVGPKTFAVATLGSALAIKGFVALAIGGFGSLPGALVGGLTVGLVESFAALELGSQYSNIAVFVVLIAILMVRPAGLFGRVRERVV</sequence>
<evidence type="ECO:0000256" key="9">
    <source>
        <dbReference type="SAM" id="Phobius"/>
    </source>
</evidence>
<dbReference type="InterPro" id="IPR052157">
    <property type="entry name" value="BCAA_transport_permease"/>
</dbReference>
<name>A0A076ERT8_RHOOP</name>
<dbReference type="PANTHER" id="PTHR11795">
    <property type="entry name" value="BRANCHED-CHAIN AMINO ACID TRANSPORT SYSTEM PERMEASE PROTEIN LIVH"/>
    <property type="match status" value="1"/>
</dbReference>
<accession>A0A076ERT8</accession>
<evidence type="ECO:0000313" key="11">
    <source>
        <dbReference type="Proteomes" id="UP000028488"/>
    </source>
</evidence>
<feature type="transmembrane region" description="Helical" evidence="9">
    <location>
        <begin position="6"/>
        <end position="26"/>
    </location>
</feature>
<dbReference type="GO" id="GO:0022857">
    <property type="term" value="F:transmembrane transporter activity"/>
    <property type="evidence" value="ECO:0007669"/>
    <property type="project" value="InterPro"/>
</dbReference>
<protein>
    <submittedName>
        <fullName evidence="10">Amino acid ABC transporter permease</fullName>
    </submittedName>
</protein>
<feature type="transmembrane region" description="Helical" evidence="9">
    <location>
        <begin position="256"/>
        <end position="277"/>
    </location>
</feature>
<dbReference type="InterPro" id="IPR001851">
    <property type="entry name" value="ABC_transp_permease"/>
</dbReference>
<feature type="transmembrane region" description="Helical" evidence="9">
    <location>
        <begin position="179"/>
        <end position="200"/>
    </location>
</feature>
<dbReference type="Proteomes" id="UP000028488">
    <property type="component" value="Chromosome"/>
</dbReference>
<evidence type="ECO:0000256" key="7">
    <source>
        <dbReference type="ARBA" id="ARBA00023136"/>
    </source>
</evidence>
<evidence type="ECO:0000256" key="1">
    <source>
        <dbReference type="ARBA" id="ARBA00004651"/>
    </source>
</evidence>
<dbReference type="CDD" id="cd06582">
    <property type="entry name" value="TM_PBP1_LivH_like"/>
    <property type="match status" value="1"/>
</dbReference>
<feature type="transmembrane region" description="Helical" evidence="9">
    <location>
        <begin position="33"/>
        <end position="51"/>
    </location>
</feature>
<comment type="similarity">
    <text evidence="8">Belongs to the binding-protein-dependent transport system permease family. LivHM subfamily.</text>
</comment>
<keyword evidence="4 9" id="KW-0812">Transmembrane</keyword>
<evidence type="ECO:0000256" key="4">
    <source>
        <dbReference type="ARBA" id="ARBA00022692"/>
    </source>
</evidence>
<evidence type="ECO:0000256" key="8">
    <source>
        <dbReference type="ARBA" id="ARBA00037998"/>
    </source>
</evidence>
<feature type="transmembrane region" description="Helical" evidence="9">
    <location>
        <begin position="90"/>
        <end position="110"/>
    </location>
</feature>
<evidence type="ECO:0000256" key="2">
    <source>
        <dbReference type="ARBA" id="ARBA00022448"/>
    </source>
</evidence>
<proteinExistence type="inferred from homology"/>
<dbReference type="GO" id="GO:0006865">
    <property type="term" value="P:amino acid transport"/>
    <property type="evidence" value="ECO:0007669"/>
    <property type="project" value="UniProtKB-KW"/>
</dbReference>
<dbReference type="Pfam" id="PF02653">
    <property type="entry name" value="BPD_transp_2"/>
    <property type="match status" value="1"/>
</dbReference>
<comment type="subcellular location">
    <subcellularLocation>
        <location evidence="1">Cell membrane</location>
        <topology evidence="1">Multi-pass membrane protein</topology>
    </subcellularLocation>
</comment>
<evidence type="ECO:0000313" key="10">
    <source>
        <dbReference type="EMBL" id="AII06184.1"/>
    </source>
</evidence>